<dbReference type="Proteomes" id="UP000016057">
    <property type="component" value="Unassembled WGS sequence"/>
</dbReference>
<sequence>MKKNWKMIIGLILAFIVVIFAILNREEAVINFGFVQLKQPLIILILGSTLLGALISFLLSSASLFGKNRQIKNLQKEMTELKASQSRKIDAKVEDAKKEYEQLLGEKEEAIHALEEKLAQHSSLQENHDQV</sequence>
<dbReference type="OrthoDB" id="2990728at2"/>
<accession>K8Z890</accession>
<proteinExistence type="predicted"/>
<keyword evidence="5" id="KW-0175">Coiled coil</keyword>
<dbReference type="GO" id="GO:0005886">
    <property type="term" value="C:plasma membrane"/>
    <property type="evidence" value="ECO:0007669"/>
    <property type="project" value="InterPro"/>
</dbReference>
<dbReference type="PANTHER" id="PTHR41335">
    <property type="entry name" value="MEMBRANE PROTEIN-RELATED"/>
    <property type="match status" value="1"/>
</dbReference>
<evidence type="ECO:0000256" key="1">
    <source>
        <dbReference type="ARBA" id="ARBA00022475"/>
    </source>
</evidence>
<dbReference type="RefSeq" id="WP_009489759.1">
    <property type="nucleotide sequence ID" value="NZ_AMYT01000017.1"/>
</dbReference>
<evidence type="ECO:0000256" key="6">
    <source>
        <dbReference type="SAM" id="Phobius"/>
    </source>
</evidence>
<protein>
    <recommendedName>
        <fullName evidence="7">Lipopolysaccharide assembly protein A domain-containing protein</fullName>
    </recommendedName>
</protein>
<evidence type="ECO:0000256" key="5">
    <source>
        <dbReference type="SAM" id="Coils"/>
    </source>
</evidence>
<comment type="caution">
    <text evidence="8">The sequence shown here is derived from an EMBL/GenBank/DDBJ whole genome shotgun (WGS) entry which is preliminary data.</text>
</comment>
<feature type="transmembrane region" description="Helical" evidence="6">
    <location>
        <begin position="41"/>
        <end position="66"/>
    </location>
</feature>
<dbReference type="STRING" id="1234409.C683_0585"/>
<dbReference type="Pfam" id="PF06305">
    <property type="entry name" value="LapA_dom"/>
    <property type="match status" value="1"/>
</dbReference>
<evidence type="ECO:0000256" key="2">
    <source>
        <dbReference type="ARBA" id="ARBA00022692"/>
    </source>
</evidence>
<name>K8Z890_9ENTE</name>
<dbReference type="eggNOG" id="COG5416">
    <property type="taxonomic scope" value="Bacteria"/>
</dbReference>
<gene>
    <name evidence="8" type="ORF">C683_0585</name>
</gene>
<reference evidence="8 9" key="1">
    <citation type="journal article" date="2013" name="Genome Announc.">
        <title>Draft Genome Sequence of Catellicoccus marimammalium, a Novel Species Commonly Found in Gull Feces.</title>
        <authorList>
            <person name="Weigand M.R."/>
            <person name="Ryu H."/>
            <person name="Bozcek L."/>
            <person name="Konstantinidis K.T."/>
            <person name="Santo Domingo J.W."/>
        </authorList>
    </citation>
    <scope>NUCLEOTIDE SEQUENCE [LARGE SCALE GENOMIC DNA]</scope>
    <source>
        <strain evidence="8 9">M35/04/3</strain>
    </source>
</reference>
<evidence type="ECO:0000313" key="8">
    <source>
        <dbReference type="EMBL" id="EKU27254.1"/>
    </source>
</evidence>
<keyword evidence="4 6" id="KW-0472">Membrane</keyword>
<feature type="coiled-coil region" evidence="5">
    <location>
        <begin position="64"/>
        <end position="127"/>
    </location>
</feature>
<dbReference type="PANTHER" id="PTHR41335:SF1">
    <property type="entry name" value="MEMBRANE PROTEIN"/>
    <property type="match status" value="1"/>
</dbReference>
<keyword evidence="3 6" id="KW-1133">Transmembrane helix</keyword>
<dbReference type="EMBL" id="AMYT01000017">
    <property type="protein sequence ID" value="EKU27254.1"/>
    <property type="molecule type" value="Genomic_DNA"/>
</dbReference>
<organism evidence="8 9">
    <name type="scientific">Catellicoccus marimammalium M35/04/3</name>
    <dbReference type="NCBI Taxonomy" id="1234409"/>
    <lineage>
        <taxon>Bacteria</taxon>
        <taxon>Bacillati</taxon>
        <taxon>Bacillota</taxon>
        <taxon>Bacilli</taxon>
        <taxon>Lactobacillales</taxon>
        <taxon>Enterococcaceae</taxon>
        <taxon>Catellicoccus</taxon>
    </lineage>
</organism>
<evidence type="ECO:0000313" key="9">
    <source>
        <dbReference type="Proteomes" id="UP000016057"/>
    </source>
</evidence>
<keyword evidence="1" id="KW-1003">Cell membrane</keyword>
<keyword evidence="2 6" id="KW-0812">Transmembrane</keyword>
<evidence type="ECO:0000256" key="3">
    <source>
        <dbReference type="ARBA" id="ARBA00022989"/>
    </source>
</evidence>
<dbReference type="AlphaFoldDB" id="K8Z890"/>
<evidence type="ECO:0000259" key="7">
    <source>
        <dbReference type="Pfam" id="PF06305"/>
    </source>
</evidence>
<feature type="domain" description="Lipopolysaccharide assembly protein A" evidence="7">
    <location>
        <begin position="24"/>
        <end position="84"/>
    </location>
</feature>
<keyword evidence="9" id="KW-1185">Reference proteome</keyword>
<dbReference type="InterPro" id="IPR010445">
    <property type="entry name" value="LapA_dom"/>
</dbReference>
<evidence type="ECO:0000256" key="4">
    <source>
        <dbReference type="ARBA" id="ARBA00023136"/>
    </source>
</evidence>